<accession>A0A0D1DUD8</accession>
<keyword evidence="3" id="KW-0808">Transferase</keyword>
<dbReference type="AlphaFoldDB" id="A0A0D1DUD8"/>
<dbReference type="SUPFAM" id="SSF53335">
    <property type="entry name" value="S-adenosyl-L-methionine-dependent methyltransferases"/>
    <property type="match status" value="1"/>
</dbReference>
<comment type="similarity">
    <text evidence="1">Belongs to the methyltransferase superfamily.</text>
</comment>
<dbReference type="InterPro" id="IPR013216">
    <property type="entry name" value="Methyltransf_11"/>
</dbReference>
<dbReference type="Pfam" id="PF08241">
    <property type="entry name" value="Methyltransf_11"/>
    <property type="match status" value="1"/>
</dbReference>
<proteinExistence type="inferred from homology"/>
<keyword evidence="6" id="KW-1185">Reference proteome</keyword>
<dbReference type="PANTHER" id="PTHR44942:SF4">
    <property type="entry name" value="METHYLTRANSFERASE TYPE 11 DOMAIN-CONTAINING PROTEIN"/>
    <property type="match status" value="1"/>
</dbReference>
<dbReference type="GO" id="GO:0008757">
    <property type="term" value="F:S-adenosylmethionine-dependent methyltransferase activity"/>
    <property type="evidence" value="ECO:0007669"/>
    <property type="project" value="InterPro"/>
</dbReference>
<evidence type="ECO:0000259" key="4">
    <source>
        <dbReference type="Pfam" id="PF08241"/>
    </source>
</evidence>
<evidence type="ECO:0000256" key="3">
    <source>
        <dbReference type="ARBA" id="ARBA00022679"/>
    </source>
</evidence>
<organism evidence="5 6">
    <name type="scientific">Mycosarcoma maydis</name>
    <name type="common">Corn smut fungus</name>
    <name type="synonym">Ustilago maydis</name>
    <dbReference type="NCBI Taxonomy" id="5270"/>
    <lineage>
        <taxon>Eukaryota</taxon>
        <taxon>Fungi</taxon>
        <taxon>Dikarya</taxon>
        <taxon>Basidiomycota</taxon>
        <taxon>Ustilaginomycotina</taxon>
        <taxon>Ustilaginomycetes</taxon>
        <taxon>Ustilaginales</taxon>
        <taxon>Ustilaginaceae</taxon>
        <taxon>Mycosarcoma</taxon>
    </lineage>
</organism>
<name>A0A0D1DUD8_MYCMD</name>
<dbReference type="OrthoDB" id="10027013at2759"/>
<dbReference type="PANTHER" id="PTHR44942">
    <property type="entry name" value="METHYLTRANSF_11 DOMAIN-CONTAINING PROTEIN"/>
    <property type="match status" value="1"/>
</dbReference>
<evidence type="ECO:0000256" key="1">
    <source>
        <dbReference type="ARBA" id="ARBA00008361"/>
    </source>
</evidence>
<keyword evidence="2" id="KW-0489">Methyltransferase</keyword>
<gene>
    <name evidence="5" type="ORF">UMAG_12026</name>
</gene>
<dbReference type="KEGG" id="uma:UMAG_12026"/>
<dbReference type="EMBL" id="CM003159">
    <property type="protein sequence ID" value="KIS66200.1"/>
    <property type="molecule type" value="Genomic_DNA"/>
</dbReference>
<sequence>MSTFSRKTFDAAAYLAFRPSYPRWVYDKVLTYHFGGTRRKVGGLALDLGCGPGVSTLSLLPHFERVIGIDASEQMVSVAITPETRGLPAELLPESQDGLGKLEYRQGYSEQLDFLQDASVDLVTCGQAAHWFDYPLFWKTMTRVLKPGGSVCLYGYPDFFLPDFPSTRSLLNRFSLKDGQAPACPESEPTEHIDSIADFWEQPGRSIVNQGLQPVPFPTTYAELARYWNASSALKRTFSTIGLPQHHIWPSWPPLTTAPLEAELDDHVKSEFQGEQSHATMDKLLNWSQLASYLRTWSATHTYLQQHPEQSQNGAPDVVDRFVLQLRNHIKKANGGNDVTNCISDGRSAL</sequence>
<evidence type="ECO:0000313" key="5">
    <source>
        <dbReference type="EMBL" id="KIS66200.1"/>
    </source>
</evidence>
<feature type="non-terminal residue" evidence="5">
    <location>
        <position position="350"/>
    </location>
</feature>
<protein>
    <recommendedName>
        <fullName evidence="4">Methyltransferase type 11 domain-containing protein</fullName>
    </recommendedName>
</protein>
<dbReference type="InterPro" id="IPR051052">
    <property type="entry name" value="Diverse_substrate_MTase"/>
</dbReference>
<dbReference type="GO" id="GO:0032259">
    <property type="term" value="P:methylation"/>
    <property type="evidence" value="ECO:0007669"/>
    <property type="project" value="UniProtKB-KW"/>
</dbReference>
<dbReference type="STRING" id="237631.A0A0D1DUD8"/>
<dbReference type="InParanoid" id="A0A0D1DUD8"/>
<evidence type="ECO:0000313" key="6">
    <source>
        <dbReference type="Proteomes" id="UP000000561"/>
    </source>
</evidence>
<dbReference type="InterPro" id="IPR029063">
    <property type="entry name" value="SAM-dependent_MTases_sf"/>
</dbReference>
<dbReference type="CDD" id="cd02440">
    <property type="entry name" value="AdoMet_MTases"/>
    <property type="match status" value="1"/>
</dbReference>
<dbReference type="Gene3D" id="3.40.50.150">
    <property type="entry name" value="Vaccinia Virus protein VP39"/>
    <property type="match status" value="1"/>
</dbReference>
<dbReference type="RefSeq" id="XP_011392348.1">
    <property type="nucleotide sequence ID" value="XM_011394046.1"/>
</dbReference>
<dbReference type="VEuPathDB" id="FungiDB:UMAG_12026"/>
<dbReference type="FunFam" id="3.40.50.150:FF:000947">
    <property type="entry name" value="Trans-aconitate 3-methyltransferase, putative"/>
    <property type="match status" value="1"/>
</dbReference>
<reference evidence="5 6" key="1">
    <citation type="journal article" date="2006" name="Nature">
        <title>Insights from the genome of the biotrophic fungal plant pathogen Ustilago maydis.</title>
        <authorList>
            <person name="Kamper J."/>
            <person name="Kahmann R."/>
            <person name="Bolker M."/>
            <person name="Ma L.J."/>
            <person name="Brefort T."/>
            <person name="Saville B.J."/>
            <person name="Banuett F."/>
            <person name="Kronstad J.W."/>
            <person name="Gold S.E."/>
            <person name="Muller O."/>
            <person name="Perlin M.H."/>
            <person name="Wosten H.A."/>
            <person name="de Vries R."/>
            <person name="Ruiz-Herrera J."/>
            <person name="Reynaga-Pena C.G."/>
            <person name="Snetselaar K."/>
            <person name="McCann M."/>
            <person name="Perez-Martin J."/>
            <person name="Feldbrugge M."/>
            <person name="Basse C.W."/>
            <person name="Steinberg G."/>
            <person name="Ibeas J.I."/>
            <person name="Holloman W."/>
            <person name="Guzman P."/>
            <person name="Farman M."/>
            <person name="Stajich J.E."/>
            <person name="Sentandreu R."/>
            <person name="Gonzalez-Prieto J.M."/>
            <person name="Kennell J.C."/>
            <person name="Molina L."/>
            <person name="Schirawski J."/>
            <person name="Mendoza-Mendoza A."/>
            <person name="Greilinger D."/>
            <person name="Munch K."/>
            <person name="Rossel N."/>
            <person name="Scherer M."/>
            <person name="Vranes M."/>
            <person name="Ladendorf O."/>
            <person name="Vincon V."/>
            <person name="Fuchs U."/>
            <person name="Sandrock B."/>
            <person name="Meng S."/>
            <person name="Ho E.C."/>
            <person name="Cahill M.J."/>
            <person name="Boyce K.J."/>
            <person name="Klose J."/>
            <person name="Klosterman S.J."/>
            <person name="Deelstra H.J."/>
            <person name="Ortiz-Castellanos L."/>
            <person name="Li W."/>
            <person name="Sanchez-Alonso P."/>
            <person name="Schreier P.H."/>
            <person name="Hauser-Hahn I."/>
            <person name="Vaupel M."/>
            <person name="Koopmann E."/>
            <person name="Friedrich G."/>
            <person name="Voss H."/>
            <person name="Schluter T."/>
            <person name="Margolis J."/>
            <person name="Platt D."/>
            <person name="Swimmer C."/>
            <person name="Gnirke A."/>
            <person name="Chen F."/>
            <person name="Vysotskaia V."/>
            <person name="Mannhaupt G."/>
            <person name="Guldener U."/>
            <person name="Munsterkotter M."/>
            <person name="Haase D."/>
            <person name="Oesterheld M."/>
            <person name="Mewes H.W."/>
            <person name="Mauceli E.W."/>
            <person name="DeCaprio D."/>
            <person name="Wade C.M."/>
            <person name="Butler J."/>
            <person name="Young S."/>
            <person name="Jaffe D.B."/>
            <person name="Calvo S."/>
            <person name="Nusbaum C."/>
            <person name="Galagan J."/>
            <person name="Birren B.W."/>
        </authorList>
    </citation>
    <scope>NUCLEOTIDE SEQUENCE [LARGE SCALE GENOMIC DNA]</scope>
    <source>
        <strain evidence="6">DSM 14603 / FGSC 9021 / UM521</strain>
    </source>
</reference>
<evidence type="ECO:0000256" key="2">
    <source>
        <dbReference type="ARBA" id="ARBA00022603"/>
    </source>
</evidence>
<dbReference type="GeneID" id="23567816"/>
<dbReference type="Proteomes" id="UP000000561">
    <property type="component" value="Chromosome 20"/>
</dbReference>
<feature type="domain" description="Methyltransferase type 11" evidence="4">
    <location>
        <begin position="46"/>
        <end position="152"/>
    </location>
</feature>